<evidence type="ECO:0000313" key="2">
    <source>
        <dbReference type="Proteomes" id="UP000275846"/>
    </source>
</evidence>
<accession>A0A183TQ91</accession>
<organism evidence="3">
    <name type="scientific">Schistocephalus solidus</name>
    <name type="common">Tapeworm</name>
    <dbReference type="NCBI Taxonomy" id="70667"/>
    <lineage>
        <taxon>Eukaryota</taxon>
        <taxon>Metazoa</taxon>
        <taxon>Spiralia</taxon>
        <taxon>Lophotrochozoa</taxon>
        <taxon>Platyhelminthes</taxon>
        <taxon>Cestoda</taxon>
        <taxon>Eucestoda</taxon>
        <taxon>Diphyllobothriidea</taxon>
        <taxon>Diphyllobothriidae</taxon>
        <taxon>Schistocephalus</taxon>
    </lineage>
</organism>
<reference evidence="1 2" key="2">
    <citation type="submission" date="2018-11" db="EMBL/GenBank/DDBJ databases">
        <authorList>
            <consortium name="Pathogen Informatics"/>
        </authorList>
    </citation>
    <scope>NUCLEOTIDE SEQUENCE [LARGE SCALE GENOMIC DNA]</scope>
    <source>
        <strain evidence="1 2">NST_G2</strain>
    </source>
</reference>
<dbReference type="WBParaSite" id="SSLN_0001934301-mRNA-1">
    <property type="protein sequence ID" value="SSLN_0001934301-mRNA-1"/>
    <property type="gene ID" value="SSLN_0001934301"/>
</dbReference>
<dbReference type="EMBL" id="UYSU01044894">
    <property type="protein sequence ID" value="VDM05025.1"/>
    <property type="molecule type" value="Genomic_DNA"/>
</dbReference>
<protein>
    <submittedName>
        <fullName evidence="1 3">Uncharacterized protein</fullName>
    </submittedName>
</protein>
<name>A0A183TQ91_SCHSO</name>
<gene>
    <name evidence="1" type="ORF">SSLN_LOCUS18639</name>
</gene>
<evidence type="ECO:0000313" key="1">
    <source>
        <dbReference type="EMBL" id="VDM05025.1"/>
    </source>
</evidence>
<keyword evidence="2" id="KW-1185">Reference proteome</keyword>
<proteinExistence type="predicted"/>
<dbReference type="Proteomes" id="UP000275846">
    <property type="component" value="Unassembled WGS sequence"/>
</dbReference>
<evidence type="ECO:0000313" key="3">
    <source>
        <dbReference type="WBParaSite" id="SSLN_0001934301-mRNA-1"/>
    </source>
</evidence>
<reference evidence="3" key="1">
    <citation type="submission" date="2016-06" db="UniProtKB">
        <authorList>
            <consortium name="WormBaseParasite"/>
        </authorList>
    </citation>
    <scope>IDENTIFICATION</scope>
</reference>
<dbReference type="AlphaFoldDB" id="A0A183TQ91"/>
<sequence>MRTNQTIVESPPVSDIDVVGGEVLPFKWVAGLLQQPSQPGSFLLAAAAYVVRNTTVGTYIIHSLYLFFLRSMCFYPTPSVCMTATSTASQANSSEKHSASGRIVPCQSLIGSQFGKATECTGAAIAKEAFASLHIATAGAFRYRLFSKVMP</sequence>